<dbReference type="InterPro" id="IPR004868">
    <property type="entry name" value="DNA-dir_DNA_pol_B_mt/vir"/>
</dbReference>
<evidence type="ECO:0000256" key="3">
    <source>
        <dbReference type="ARBA" id="ARBA00022679"/>
    </source>
</evidence>
<feature type="domain" description="DNA-directed DNA polymerase family B mitochondria/virus" evidence="9">
    <location>
        <begin position="68"/>
        <end position="192"/>
    </location>
</feature>
<reference evidence="10" key="1">
    <citation type="submission" date="2018-08" db="EMBL/GenBank/DDBJ databases">
        <title>Comparative mitochondrial genomics of the basidiomycete Termitomyces.</title>
        <authorList>
            <person name="Nieuwenhuis M."/>
        </authorList>
    </citation>
    <scope>NUCLEOTIDE SEQUENCE</scope>
    <source>
        <strain evidence="10">DKA19</strain>
    </source>
</reference>
<comment type="catalytic activity">
    <reaction evidence="8">
        <text>DNA(n) + a 2'-deoxyribonucleoside 5'-triphosphate = DNA(n+1) + diphosphate</text>
        <dbReference type="Rhea" id="RHEA:22508"/>
        <dbReference type="Rhea" id="RHEA-COMP:17339"/>
        <dbReference type="Rhea" id="RHEA-COMP:17340"/>
        <dbReference type="ChEBI" id="CHEBI:33019"/>
        <dbReference type="ChEBI" id="CHEBI:61560"/>
        <dbReference type="ChEBI" id="CHEBI:173112"/>
        <dbReference type="EC" id="2.7.7.7"/>
    </reaction>
</comment>
<comment type="similarity">
    <text evidence="1">Belongs to the DNA polymerase type-B family.</text>
</comment>
<sequence length="208" mass="24464">MNIKFDVIFLNKILSDYNEYKENKYILEPLYRDNQIIRLIVKLNTPPSRSPESGLKYYNKNIDLGLYNSCAKLNWNLRKETLIYLNKDLTSLFEILNIFQRHLFEDHNLEMTEPISSLAKTKFLKYYLKKSKIPLINSNNLFNFLFSAYFGGITEVYKPFGKDLIYLDVNSLYPSAALNHMPGIECFWIESYSEEGLDLSRLFGVFMA</sequence>
<dbReference type="AlphaFoldDB" id="A0A3G2BS01"/>
<dbReference type="Pfam" id="PF03175">
    <property type="entry name" value="DNA_pol_B_2"/>
    <property type="match status" value="1"/>
</dbReference>
<evidence type="ECO:0000259" key="9">
    <source>
        <dbReference type="Pfam" id="PF03175"/>
    </source>
</evidence>
<evidence type="ECO:0000256" key="8">
    <source>
        <dbReference type="ARBA" id="ARBA00049244"/>
    </source>
</evidence>
<evidence type="ECO:0000256" key="7">
    <source>
        <dbReference type="ARBA" id="ARBA00023125"/>
    </source>
</evidence>
<dbReference type="GO" id="GO:0003677">
    <property type="term" value="F:DNA binding"/>
    <property type="evidence" value="ECO:0007669"/>
    <property type="project" value="UniProtKB-KW"/>
</dbReference>
<dbReference type="InterPro" id="IPR023211">
    <property type="entry name" value="DNA_pol_palm_dom_sf"/>
</dbReference>
<evidence type="ECO:0000256" key="6">
    <source>
        <dbReference type="ARBA" id="ARBA00022932"/>
    </source>
</evidence>
<dbReference type="SUPFAM" id="SSF56672">
    <property type="entry name" value="DNA/RNA polymerases"/>
    <property type="match status" value="1"/>
</dbReference>
<keyword evidence="10" id="KW-0496">Mitochondrion</keyword>
<protein>
    <recommendedName>
        <fullName evidence="2">DNA-directed DNA polymerase</fullName>
        <ecNumber evidence="2">2.7.7.7</ecNumber>
    </recommendedName>
</protein>
<keyword evidence="7" id="KW-0238">DNA-binding</keyword>
<gene>
    <name evidence="10" type="ORF">DXG00_000024</name>
</gene>
<dbReference type="InterPro" id="IPR043502">
    <property type="entry name" value="DNA/RNA_pol_sf"/>
</dbReference>
<accession>A0A3G2BS01</accession>
<evidence type="ECO:0000256" key="1">
    <source>
        <dbReference type="ARBA" id="ARBA00005755"/>
    </source>
</evidence>
<dbReference type="EMBL" id="MH743217">
    <property type="protein sequence ID" value="AYM32746.1"/>
    <property type="molecule type" value="Genomic_DNA"/>
</dbReference>
<evidence type="ECO:0000313" key="10">
    <source>
        <dbReference type="EMBL" id="AYM32746.1"/>
    </source>
</evidence>
<dbReference type="InterPro" id="IPR012337">
    <property type="entry name" value="RNaseH-like_sf"/>
</dbReference>
<dbReference type="SUPFAM" id="SSF53098">
    <property type="entry name" value="Ribonuclease H-like"/>
    <property type="match status" value="1"/>
</dbReference>
<organism evidence="10">
    <name type="scientific">Termitomyces sp</name>
    <dbReference type="NCBI Taxonomy" id="1916073"/>
    <lineage>
        <taxon>Eukaryota</taxon>
        <taxon>Fungi</taxon>
        <taxon>Dikarya</taxon>
        <taxon>Basidiomycota</taxon>
        <taxon>Agaricomycotina</taxon>
        <taxon>Agaricomycetes</taxon>
        <taxon>Agaricomycetidae</taxon>
        <taxon>Agaricales</taxon>
        <taxon>Tricholomatineae</taxon>
        <taxon>Lyophyllaceae</taxon>
        <taxon>Termitomyces</taxon>
    </lineage>
</organism>
<dbReference type="GO" id="GO:0006260">
    <property type="term" value="P:DNA replication"/>
    <property type="evidence" value="ECO:0007669"/>
    <property type="project" value="UniProtKB-KW"/>
</dbReference>
<name>A0A3G2BS01_9AGAR</name>
<proteinExistence type="inferred from homology"/>
<dbReference type="EC" id="2.7.7.7" evidence="2"/>
<keyword evidence="6" id="KW-0239">DNA-directed DNA polymerase</keyword>
<keyword evidence="4" id="KW-0548">Nucleotidyltransferase</keyword>
<geneLocation type="mitochondrion" evidence="10"/>
<evidence type="ECO:0000256" key="5">
    <source>
        <dbReference type="ARBA" id="ARBA00022705"/>
    </source>
</evidence>
<evidence type="ECO:0000256" key="2">
    <source>
        <dbReference type="ARBA" id="ARBA00012417"/>
    </source>
</evidence>
<dbReference type="Gene3D" id="3.90.1600.10">
    <property type="entry name" value="Palm domain of DNA polymerase"/>
    <property type="match status" value="1"/>
</dbReference>
<dbReference type="GO" id="GO:0000166">
    <property type="term" value="F:nucleotide binding"/>
    <property type="evidence" value="ECO:0007669"/>
    <property type="project" value="InterPro"/>
</dbReference>
<evidence type="ECO:0000256" key="4">
    <source>
        <dbReference type="ARBA" id="ARBA00022695"/>
    </source>
</evidence>
<dbReference type="GO" id="GO:0003887">
    <property type="term" value="F:DNA-directed DNA polymerase activity"/>
    <property type="evidence" value="ECO:0007669"/>
    <property type="project" value="UniProtKB-KW"/>
</dbReference>
<keyword evidence="3" id="KW-0808">Transferase</keyword>
<keyword evidence="5" id="KW-0235">DNA replication</keyword>